<name>A0A3G2SDC8_9CHLO</name>
<evidence type="ECO:0000313" key="2">
    <source>
        <dbReference type="EMBL" id="AYO45731.1"/>
    </source>
</evidence>
<dbReference type="EMBL" id="MG797569">
    <property type="protein sequence ID" value="AYO45731.1"/>
    <property type="molecule type" value="Genomic_DNA"/>
</dbReference>
<gene>
    <name evidence="2" type="primary">orf10</name>
</gene>
<keyword evidence="2" id="KW-0934">Plastid</keyword>
<keyword evidence="1" id="KW-0812">Transmembrane</keyword>
<feature type="transmembrane region" description="Helical" evidence="1">
    <location>
        <begin position="276"/>
        <end position="293"/>
    </location>
</feature>
<keyword evidence="1" id="KW-0472">Membrane</keyword>
<keyword evidence="1" id="KW-1133">Transmembrane helix</keyword>
<evidence type="ECO:0000256" key="1">
    <source>
        <dbReference type="SAM" id="Phobius"/>
    </source>
</evidence>
<sequence length="320" mass="36877">MNTTPTEYRLVNEIVVSHNPEYQLRSEQALNRALQYYRDSFFYSYPSYEEELGNLTFSQNLAVEAPNLPKNGEEAYQADRSYWVNKHRAGEWVQGYKDLHLVFRGIKKYSITRFIDHANVVQDFDGNINKHIPLAPNLRQEYQNILEALELPKFINCEEDWEIDAVNIIYDEDLTKSFWPPRALDKQYHLFRNGFTFEEPGGGVPPFMALNHVSDGLGLTPLVEQDLDKMIITQDRQLEIGNTLKSNYTLNQAVNPGYGFGHGGSISLYRGISPNPFVIVFLGILYCWYFVFGRGKKKKVTGKGFPPHLIALHSDELDRL</sequence>
<reference evidence="2" key="1">
    <citation type="journal article" date="2018" name="Mitochondrial DNA Part B Resour">
        <title>Characterization of the complete chloroplast genome of Caulerpa cupressoides (Bryopsidales, Chlorophyta).</title>
        <authorList>
            <person name="Yan H."/>
            <person name="Yuan Y."/>
            <person name="Qiu Q."/>
            <person name="Gao D."/>
        </authorList>
    </citation>
    <scope>NUCLEOTIDE SEQUENCE</scope>
</reference>
<dbReference type="AlphaFoldDB" id="A0A3G2SDC8"/>
<organism evidence="2">
    <name type="scientific">Caulerpa cupressoides</name>
    <dbReference type="NCBI Taxonomy" id="148945"/>
    <lineage>
        <taxon>Eukaryota</taxon>
        <taxon>Viridiplantae</taxon>
        <taxon>Chlorophyta</taxon>
        <taxon>core chlorophytes</taxon>
        <taxon>Ulvophyceae</taxon>
        <taxon>TCBD clade</taxon>
        <taxon>Bryopsidales</taxon>
        <taxon>Halimedineae</taxon>
        <taxon>Caulerpaceae</taxon>
        <taxon>Caulerpa</taxon>
    </lineage>
</organism>
<protein>
    <submittedName>
        <fullName evidence="2">Uncharacterized protein</fullName>
    </submittedName>
</protein>
<proteinExistence type="predicted"/>
<geneLocation type="chloroplast" evidence="2"/>
<accession>A0A3G2SDC8</accession>
<keyword evidence="2" id="KW-0150">Chloroplast</keyword>